<dbReference type="GO" id="GO:0005615">
    <property type="term" value="C:extracellular space"/>
    <property type="evidence" value="ECO:0007669"/>
    <property type="project" value="TreeGrafter"/>
</dbReference>
<dbReference type="InterPro" id="IPR036706">
    <property type="entry name" value="VOMI_sf"/>
</dbReference>
<accession>A0A835XMF5</accession>
<dbReference type="PANTHER" id="PTHR18841">
    <property type="entry name" value="VITELLINE MEMBRANE OUTER LAYER PROTEIN I-RELATED"/>
    <property type="match status" value="1"/>
</dbReference>
<dbReference type="Proteomes" id="UP000612055">
    <property type="component" value="Unassembled WGS sequence"/>
</dbReference>
<dbReference type="PRINTS" id="PR01217">
    <property type="entry name" value="PRICHEXTENSN"/>
</dbReference>
<dbReference type="Gene3D" id="2.100.10.20">
    <property type="entry name" value="Vitelline membrane outer layer protein I (VOMI)"/>
    <property type="match status" value="4"/>
</dbReference>
<dbReference type="PANTHER" id="PTHR18841:SF0">
    <property type="entry name" value="VITELLINE MEMBRANE OUTER LAYER 1 HOMOLOG A-RELATED"/>
    <property type="match status" value="1"/>
</dbReference>
<comment type="caution">
    <text evidence="2">The sequence shown here is derived from an EMBL/GenBank/DDBJ whole genome shotgun (WGS) entry which is preliminary data.</text>
</comment>
<gene>
    <name evidence="2" type="ORF">HYH03_014567</name>
</gene>
<dbReference type="Pfam" id="PF03762">
    <property type="entry name" value="VOMI"/>
    <property type="match status" value="4"/>
</dbReference>
<dbReference type="EMBL" id="JAEHOE010000107">
    <property type="protein sequence ID" value="KAG2486768.1"/>
    <property type="molecule type" value="Genomic_DNA"/>
</dbReference>
<proteinExistence type="predicted"/>
<protein>
    <submittedName>
        <fullName evidence="2">Uncharacterized protein</fullName>
    </submittedName>
</protein>
<feature type="region of interest" description="Disordered" evidence="1">
    <location>
        <begin position="490"/>
        <end position="538"/>
    </location>
</feature>
<reference evidence="2" key="1">
    <citation type="journal article" date="2020" name="bioRxiv">
        <title>Comparative genomics of Chlamydomonas.</title>
        <authorList>
            <person name="Craig R.J."/>
            <person name="Hasan A.R."/>
            <person name="Ness R.W."/>
            <person name="Keightley P.D."/>
        </authorList>
    </citation>
    <scope>NUCLEOTIDE SEQUENCE</scope>
    <source>
        <strain evidence="2">CCAP 11/70</strain>
    </source>
</reference>
<dbReference type="InterPro" id="IPR005515">
    <property type="entry name" value="VOMI"/>
</dbReference>
<feature type="compositionally biased region" description="Pro residues" evidence="1">
    <location>
        <begin position="493"/>
        <end position="538"/>
    </location>
</feature>
<feature type="region of interest" description="Disordered" evidence="1">
    <location>
        <begin position="256"/>
        <end position="304"/>
    </location>
</feature>
<dbReference type="OrthoDB" id="528822at2759"/>
<keyword evidence="3" id="KW-1185">Reference proteome</keyword>
<dbReference type="SUPFAM" id="SSF51092">
    <property type="entry name" value="Vitelline membrane outer protein-I (VMO-I)"/>
    <property type="match status" value="5"/>
</dbReference>
<sequence>MARCPGSSYAVRADLRLEAPQDSGPLQDDTAANSVRLGCSDGTVLAPNDGYWGSWQGWKSCAAGQYLCGMRVRYEAPLLAGDDDTTLNGLQIAGEWRSWRYCLAGSERPSFIFGLKLRVEAQQSGTGDDTALNGIAIACSPVPGGTELVVEAGDWGTWSAMARCPGNSYAVRADLRLEAPQGSGPLQDDTAANSVRLGCSDGTVLAPNDGYWGSWQGWKSCAAGQYLCGMRVRYEGSGVDDDTTLNGLQIACCGLQAIPPSPSPPPRPPSPKPPSPPPRPPPSPKPPGPPPRPPPSPPRPPPSPGMYDAHICGFAWRFTAQSLSWLKGEWRSWRYCLAGSERPSFIFGLKLRVEAQQSGTGDDTALNGIAIACSPVPGGTELVVEAGDWGTWSAMARCPGNSYAVRADLRLEAPQGSGPLQDDTAANSVRLGCSDGTVLAPNDGYWGSWQGWKSCAAGQYLCGMRVRYEGSGVDDDTTLNGLQIACCGLQAIPPSPSPPPRPPSPKPPSPPPRPPPSPKPPGPPPRPPPSPPRPPPSPGMYDAHICGFAWRFTAQSLSWLKGEWRSWRYCLAGSERPSFIFGLKLRVEAQQSGTGDDTALNGIAIACSPVPGGTELVVEAGDWGAWSAMARCPGNSYAVRADLRLEAPQGSGPLQDDTAANSVRLGCSDGTVLAPNDGYWGSWQGWKSCAAGQYLCGMRVRGDDTALNGIAIACSPVPGGTELVVEAGDWGMWSAMARCPGNSYAVGADLRLESAQAGSDDTAANSVRLKCSDDTVLAPNDGYWGSWQGWKSCAAGQYLCGMRVRYEGSGVDDDTTLNGLQIACCYLPASG</sequence>
<evidence type="ECO:0000313" key="2">
    <source>
        <dbReference type="EMBL" id="KAG2486768.1"/>
    </source>
</evidence>
<dbReference type="AlphaFoldDB" id="A0A835XMF5"/>
<name>A0A835XMF5_9CHLO</name>
<evidence type="ECO:0000313" key="3">
    <source>
        <dbReference type="Proteomes" id="UP000612055"/>
    </source>
</evidence>
<feature type="compositionally biased region" description="Pro residues" evidence="1">
    <location>
        <begin position="259"/>
        <end position="304"/>
    </location>
</feature>
<organism evidence="2 3">
    <name type="scientific">Edaphochlamys debaryana</name>
    <dbReference type="NCBI Taxonomy" id="47281"/>
    <lineage>
        <taxon>Eukaryota</taxon>
        <taxon>Viridiplantae</taxon>
        <taxon>Chlorophyta</taxon>
        <taxon>core chlorophytes</taxon>
        <taxon>Chlorophyceae</taxon>
        <taxon>CS clade</taxon>
        <taxon>Chlamydomonadales</taxon>
        <taxon>Chlamydomonadales incertae sedis</taxon>
        <taxon>Edaphochlamys</taxon>
    </lineage>
</organism>
<evidence type="ECO:0000256" key="1">
    <source>
        <dbReference type="SAM" id="MobiDB-lite"/>
    </source>
</evidence>